<evidence type="ECO:0000256" key="2">
    <source>
        <dbReference type="ARBA" id="ARBA00093453"/>
    </source>
</evidence>
<dbReference type="EMBL" id="JARKHS020026745">
    <property type="protein sequence ID" value="KAK8766052.1"/>
    <property type="molecule type" value="Genomic_DNA"/>
</dbReference>
<reference evidence="3 4" key="1">
    <citation type="journal article" date="2023" name="Arcadia Sci">
        <title>De novo assembly of a long-read Amblyomma americanum tick genome.</title>
        <authorList>
            <person name="Chou S."/>
            <person name="Poskanzer K.E."/>
            <person name="Rollins M."/>
            <person name="Thuy-Boun P.S."/>
        </authorList>
    </citation>
    <scope>NUCLEOTIDE SEQUENCE [LARGE SCALE GENOMIC DNA]</scope>
    <source>
        <strain evidence="3">F_SG_1</strain>
        <tissue evidence="3">Salivary glands</tissue>
    </source>
</reference>
<name>A0AAQ4DUB2_AMBAM</name>
<evidence type="ECO:0000313" key="4">
    <source>
        <dbReference type="Proteomes" id="UP001321473"/>
    </source>
</evidence>
<dbReference type="InterPro" id="IPR025888">
    <property type="entry name" value="MEI4"/>
</dbReference>
<keyword evidence="4" id="KW-1185">Reference proteome</keyword>
<sequence>MKASNDHGEKETLVLLPQDAHHRTLKIAVAMALIRAKPSGVSAGDYARKLAEDMHSSDGKILERCKSLENDILHLRQKVALISIRGGIRPEPPAFRRILPETCPEGLSDSAERISQHWTFLENYLSITSNIALLGQSDNDAESEELLLCSVDNLLRTIREGAPLGHVEMDLCKKALLALAKLCDNRRCNARQSLHAAAMNFITESVHDIVVWKEPFNYTQLENLTSCVAALASGQALVLHTTTLLTDKLLQFASHINTLQEDQRGLEADYFDRTFYLLQCTETVVESLKQISHLDCCKLSDTAKTLMEFSIKCQETQPLFANYLYEVVTKLNSSLDACNKSKQQVKRYV</sequence>
<dbReference type="PANTHER" id="PTHR28575">
    <property type="entry name" value="MEIOSIS-SPECIFIC PROTEIN MEI4"/>
    <property type="match status" value="1"/>
</dbReference>
<dbReference type="Proteomes" id="UP001321473">
    <property type="component" value="Unassembled WGS sequence"/>
</dbReference>
<gene>
    <name evidence="3" type="ORF">V5799_007168</name>
</gene>
<dbReference type="GO" id="GO:0042138">
    <property type="term" value="P:meiotic DNA double-strand break formation"/>
    <property type="evidence" value="ECO:0007669"/>
    <property type="project" value="InterPro"/>
</dbReference>
<evidence type="ECO:0000313" key="3">
    <source>
        <dbReference type="EMBL" id="KAK8766052.1"/>
    </source>
</evidence>
<dbReference type="AlphaFoldDB" id="A0AAQ4DUB2"/>
<accession>A0AAQ4DUB2</accession>
<keyword evidence="1" id="KW-0469">Meiosis</keyword>
<comment type="similarity">
    <text evidence="2">Belongs to the MEI4L family.</text>
</comment>
<evidence type="ECO:0000256" key="1">
    <source>
        <dbReference type="ARBA" id="ARBA00023254"/>
    </source>
</evidence>
<dbReference type="GO" id="GO:0007129">
    <property type="term" value="P:homologous chromosome pairing at meiosis"/>
    <property type="evidence" value="ECO:0007669"/>
    <property type="project" value="TreeGrafter"/>
</dbReference>
<organism evidence="3 4">
    <name type="scientific">Amblyomma americanum</name>
    <name type="common">Lone star tick</name>
    <dbReference type="NCBI Taxonomy" id="6943"/>
    <lineage>
        <taxon>Eukaryota</taxon>
        <taxon>Metazoa</taxon>
        <taxon>Ecdysozoa</taxon>
        <taxon>Arthropoda</taxon>
        <taxon>Chelicerata</taxon>
        <taxon>Arachnida</taxon>
        <taxon>Acari</taxon>
        <taxon>Parasitiformes</taxon>
        <taxon>Ixodida</taxon>
        <taxon>Ixodoidea</taxon>
        <taxon>Ixodidae</taxon>
        <taxon>Amblyomminae</taxon>
        <taxon>Amblyomma</taxon>
    </lineage>
</organism>
<dbReference type="GO" id="GO:0007283">
    <property type="term" value="P:spermatogenesis"/>
    <property type="evidence" value="ECO:0007669"/>
    <property type="project" value="TreeGrafter"/>
</dbReference>
<dbReference type="Pfam" id="PF13971">
    <property type="entry name" value="Mei4"/>
    <property type="match status" value="1"/>
</dbReference>
<comment type="caution">
    <text evidence="3">The sequence shown here is derived from an EMBL/GenBank/DDBJ whole genome shotgun (WGS) entry which is preliminary data.</text>
</comment>
<protein>
    <submittedName>
        <fullName evidence="3">Uncharacterized protein</fullName>
    </submittedName>
</protein>
<proteinExistence type="inferred from homology"/>
<dbReference type="GO" id="GO:0048477">
    <property type="term" value="P:oogenesis"/>
    <property type="evidence" value="ECO:0007669"/>
    <property type="project" value="TreeGrafter"/>
</dbReference>
<dbReference type="PANTHER" id="PTHR28575:SF1">
    <property type="entry name" value="MEIOSIS-SPECIFIC PROTEIN MEI4"/>
    <property type="match status" value="1"/>
</dbReference>
<dbReference type="GO" id="GO:0000800">
    <property type="term" value="C:lateral element"/>
    <property type="evidence" value="ECO:0007669"/>
    <property type="project" value="TreeGrafter"/>
</dbReference>
<dbReference type="GO" id="GO:0006310">
    <property type="term" value="P:DNA recombination"/>
    <property type="evidence" value="ECO:0007669"/>
    <property type="project" value="InterPro"/>
</dbReference>